<evidence type="ECO:0000313" key="3">
    <source>
        <dbReference type="Proteomes" id="UP001596002"/>
    </source>
</evidence>
<dbReference type="EMBL" id="JBHSHC010000112">
    <property type="protein sequence ID" value="MFC4768751.1"/>
    <property type="molecule type" value="Genomic_DNA"/>
</dbReference>
<reference evidence="3" key="1">
    <citation type="journal article" date="2019" name="Int. J. Syst. Evol. Microbiol.">
        <title>The Global Catalogue of Microorganisms (GCM) 10K type strain sequencing project: providing services to taxonomists for standard genome sequencing and annotation.</title>
        <authorList>
            <consortium name="The Broad Institute Genomics Platform"/>
            <consortium name="The Broad Institute Genome Sequencing Center for Infectious Disease"/>
            <person name="Wu L."/>
            <person name="Ma J."/>
        </authorList>
    </citation>
    <scope>NUCLEOTIDE SEQUENCE [LARGE SCALE GENOMIC DNA]</scope>
    <source>
        <strain evidence="3">WYCCWR 12678</strain>
    </source>
</reference>
<keyword evidence="1" id="KW-1133">Transmembrane helix</keyword>
<feature type="transmembrane region" description="Helical" evidence="1">
    <location>
        <begin position="37"/>
        <end position="54"/>
    </location>
</feature>
<protein>
    <submittedName>
        <fullName evidence="2">Phage holin family protein</fullName>
    </submittedName>
</protein>
<gene>
    <name evidence="2" type="ORF">ACFO8Q_15505</name>
</gene>
<name>A0ABV9Q2J5_9BACL</name>
<dbReference type="RefSeq" id="WP_380026696.1">
    <property type="nucleotide sequence ID" value="NZ_JBHSHC010000112.1"/>
</dbReference>
<keyword evidence="1" id="KW-0812">Transmembrane</keyword>
<evidence type="ECO:0000313" key="2">
    <source>
        <dbReference type="EMBL" id="MFC4768751.1"/>
    </source>
</evidence>
<feature type="transmembrane region" description="Helical" evidence="1">
    <location>
        <begin position="6"/>
        <end position="28"/>
    </location>
</feature>
<keyword evidence="3" id="KW-1185">Reference proteome</keyword>
<comment type="caution">
    <text evidence="2">The sequence shown here is derived from an EMBL/GenBank/DDBJ whole genome shotgun (WGS) entry which is preliminary data.</text>
</comment>
<sequence length="87" mass="8995">MIEFDIAAVIADPRVGIVPALIFLGLMLKSGGFPTKWIPTVIASVGIALGIVFYTQQHGYVGAGLIGLLYAAIAVGIHSGTKNTLGQ</sequence>
<evidence type="ECO:0000256" key="1">
    <source>
        <dbReference type="SAM" id="Phobius"/>
    </source>
</evidence>
<accession>A0ABV9Q2J5</accession>
<proteinExistence type="predicted"/>
<feature type="transmembrane region" description="Helical" evidence="1">
    <location>
        <begin position="60"/>
        <end position="77"/>
    </location>
</feature>
<keyword evidence="1" id="KW-0472">Membrane</keyword>
<organism evidence="2 3">
    <name type="scientific">Effusibacillus consociatus</name>
    <dbReference type="NCBI Taxonomy" id="1117041"/>
    <lineage>
        <taxon>Bacteria</taxon>
        <taxon>Bacillati</taxon>
        <taxon>Bacillota</taxon>
        <taxon>Bacilli</taxon>
        <taxon>Bacillales</taxon>
        <taxon>Alicyclobacillaceae</taxon>
        <taxon>Effusibacillus</taxon>
    </lineage>
</organism>
<dbReference type="Proteomes" id="UP001596002">
    <property type="component" value="Unassembled WGS sequence"/>
</dbReference>